<name>A0A073K499_9BACI</name>
<dbReference type="SUPFAM" id="SSF82607">
    <property type="entry name" value="YbaB-like"/>
    <property type="match status" value="1"/>
</dbReference>
<dbReference type="PANTHER" id="PTHR33449:SF1">
    <property type="entry name" value="NUCLEOID-ASSOCIATED PROTEIN YBAB"/>
    <property type="match status" value="1"/>
</dbReference>
<dbReference type="InterPro" id="IPR036894">
    <property type="entry name" value="YbaB-like_sf"/>
</dbReference>
<keyword evidence="6" id="KW-1185">Reference proteome</keyword>
<dbReference type="NCBIfam" id="TIGR00103">
    <property type="entry name" value="DNA_YbaB_EbfC"/>
    <property type="match status" value="1"/>
</dbReference>
<dbReference type="PIRSF" id="PIRSF004555">
    <property type="entry name" value="UCP004555"/>
    <property type="match status" value="1"/>
</dbReference>
<organism evidence="5 6">
    <name type="scientific">Bacillus manliponensis</name>
    <dbReference type="NCBI Taxonomy" id="574376"/>
    <lineage>
        <taxon>Bacteria</taxon>
        <taxon>Bacillati</taxon>
        <taxon>Bacillota</taxon>
        <taxon>Bacilli</taxon>
        <taxon>Bacillales</taxon>
        <taxon>Bacillaceae</taxon>
        <taxon>Bacillus</taxon>
        <taxon>Bacillus cereus group</taxon>
    </lineage>
</organism>
<keyword evidence="2 3" id="KW-0238">DNA-binding</keyword>
<dbReference type="InterPro" id="IPR004401">
    <property type="entry name" value="YbaB/EbfC"/>
</dbReference>
<dbReference type="GO" id="GO:0043590">
    <property type="term" value="C:bacterial nucleoid"/>
    <property type="evidence" value="ECO:0007669"/>
    <property type="project" value="UniProtKB-UniRule"/>
</dbReference>
<sequence>MMRGMGNMNNMMKQMQKMQKKMAEAQEALGEETVEGTAGGGMVTVIANGHKQILDVKIKEEVVDPEDVEMLQDLVLAATNDALKKAEELSASTMGQFTKGLNLPGGMF</sequence>
<evidence type="ECO:0000256" key="2">
    <source>
        <dbReference type="ARBA" id="ARBA00023125"/>
    </source>
</evidence>
<comment type="similarity">
    <text evidence="3">Belongs to the YbaB/EbfC family.</text>
</comment>
<comment type="caution">
    <text evidence="5">The sequence shown here is derived from an EMBL/GenBank/DDBJ whole genome shotgun (WGS) entry which is preliminary data.</text>
</comment>
<evidence type="ECO:0000313" key="5">
    <source>
        <dbReference type="EMBL" id="KEK17098.1"/>
    </source>
</evidence>
<keyword evidence="1 3" id="KW-0963">Cytoplasm</keyword>
<dbReference type="Proteomes" id="UP000027822">
    <property type="component" value="Unassembled WGS sequence"/>
</dbReference>
<dbReference type="STRING" id="574376.BAMA_18580"/>
<evidence type="ECO:0000256" key="3">
    <source>
        <dbReference type="HAMAP-Rule" id="MF_00274"/>
    </source>
</evidence>
<dbReference type="HAMAP" id="MF_00274">
    <property type="entry name" value="DNA_YbaB_EbfC"/>
    <property type="match status" value="1"/>
</dbReference>
<accession>A0A073K499</accession>
<dbReference type="PANTHER" id="PTHR33449">
    <property type="entry name" value="NUCLEOID-ASSOCIATED PROTEIN YBAB"/>
    <property type="match status" value="1"/>
</dbReference>
<protein>
    <recommendedName>
        <fullName evidence="3">Nucleoid-associated protein BAMA_18580</fullName>
    </recommendedName>
</protein>
<reference evidence="5 6" key="1">
    <citation type="submission" date="2014-06" db="EMBL/GenBank/DDBJ databases">
        <title>Draft genome sequence of Bacillus manliponensis JCM 15802 (MCCC 1A00708).</title>
        <authorList>
            <person name="Lai Q."/>
            <person name="Liu Y."/>
            <person name="Shao Z."/>
        </authorList>
    </citation>
    <scope>NUCLEOTIDE SEQUENCE [LARGE SCALE GENOMIC DNA]</scope>
    <source>
        <strain evidence="5 6">JCM 15802</strain>
    </source>
</reference>
<feature type="compositionally biased region" description="Low complexity" evidence="4">
    <location>
        <begin position="1"/>
        <end position="17"/>
    </location>
</feature>
<dbReference type="RefSeq" id="WP_369901562.1">
    <property type="nucleotide sequence ID" value="NZ_CP165965.1"/>
</dbReference>
<comment type="subcellular location">
    <subcellularLocation>
        <location evidence="3">Cytoplasm</location>
        <location evidence="3">Nucleoid</location>
    </subcellularLocation>
</comment>
<dbReference type="GO" id="GO:0005829">
    <property type="term" value="C:cytosol"/>
    <property type="evidence" value="ECO:0007669"/>
    <property type="project" value="TreeGrafter"/>
</dbReference>
<evidence type="ECO:0000256" key="1">
    <source>
        <dbReference type="ARBA" id="ARBA00022490"/>
    </source>
</evidence>
<evidence type="ECO:0000313" key="6">
    <source>
        <dbReference type="Proteomes" id="UP000027822"/>
    </source>
</evidence>
<dbReference type="AlphaFoldDB" id="A0A073K499"/>
<comment type="subunit">
    <text evidence="3">Homodimer.</text>
</comment>
<gene>
    <name evidence="5" type="ORF">BAMA_18580</name>
</gene>
<dbReference type="Pfam" id="PF02575">
    <property type="entry name" value="YbaB_DNA_bd"/>
    <property type="match status" value="1"/>
</dbReference>
<dbReference type="GO" id="GO:0003677">
    <property type="term" value="F:DNA binding"/>
    <property type="evidence" value="ECO:0007669"/>
    <property type="project" value="UniProtKB-UniRule"/>
</dbReference>
<dbReference type="eggNOG" id="COG0718">
    <property type="taxonomic scope" value="Bacteria"/>
</dbReference>
<evidence type="ECO:0000256" key="4">
    <source>
        <dbReference type="SAM" id="MobiDB-lite"/>
    </source>
</evidence>
<feature type="region of interest" description="Disordered" evidence="4">
    <location>
        <begin position="1"/>
        <end position="28"/>
    </location>
</feature>
<comment type="function">
    <text evidence="3">Binds to DNA and alters its conformation. May be involved in regulation of gene expression, nucleoid organization and DNA protection.</text>
</comment>
<proteinExistence type="inferred from homology"/>
<dbReference type="FunFam" id="3.30.1310.10:FF:000002">
    <property type="entry name" value="Nucleoid-associated protein IKC_06587"/>
    <property type="match status" value="1"/>
</dbReference>
<dbReference type="EMBL" id="JOTN01000048">
    <property type="protein sequence ID" value="KEK17098.1"/>
    <property type="molecule type" value="Genomic_DNA"/>
</dbReference>
<dbReference type="Gene3D" id="3.30.1310.10">
    <property type="entry name" value="Nucleoid-associated protein YbaB-like domain"/>
    <property type="match status" value="1"/>
</dbReference>